<keyword evidence="3 4" id="KW-0539">Nucleus</keyword>
<sequence>MNKYIENVMHLKKKLEKGVSYEKTLHILHKLHKIPITIDILHKTEIGKTVRKLSKQNDSDIGKTAKLLCVSWKAAVKEEQERQILEDNDSDDDNHNDGYDCDEPDVSVKREEAEEPELDEDPDEQDFDESFDRTMNVMNGKRSDDKIKREYNDSDDGSEKSPVNDRHKHREERSSGDRKHRKHHKSSHKSRESETQNGVKTEFDLLLGLNDQIVKRDHKKGSVAKKSESPEKHHKLSNHSSESKSHSKHIKRERGDGDYSSSQSRPPKELQSQHRLKSLEHSDILSSLPTPNYKPLPNREIIDERVEAATRRKPVKANNDELSYNVQSKKGRTAVFAGQARNRTYTHVHKLEDLCISVLTDNVDKIYYLGDAPYYLLKTVLQKCNTKQLSRIERLNPQIMDETDELWQEFCKKEFSRQRPDSDDDESWRELYLRCGREREDRLKDITKHITHKQAKALPVRQTQFSENVKTPREILRKQERSGISQSFGGHTGGTHSQGFSSNHVRIVPEKPKVAPLMKKALKLQRARYRK</sequence>
<feature type="compositionally biased region" description="Basic and acidic residues" evidence="5">
    <location>
        <begin position="266"/>
        <end position="283"/>
    </location>
</feature>
<feature type="region of interest" description="Disordered" evidence="5">
    <location>
        <begin position="212"/>
        <end position="299"/>
    </location>
</feature>
<dbReference type="Proteomes" id="UP000728032">
    <property type="component" value="Unassembled WGS sequence"/>
</dbReference>
<dbReference type="PANTHER" id="PTHR15141:SF76">
    <property type="entry name" value="TRANSCRIPTION ELONGATION FACTOR B POLYPEPTIDE 3"/>
    <property type="match status" value="1"/>
</dbReference>
<dbReference type="EMBL" id="OC916875">
    <property type="protein sequence ID" value="CAD7645505.1"/>
    <property type="molecule type" value="Genomic_DNA"/>
</dbReference>
<dbReference type="InterPro" id="IPR003617">
    <property type="entry name" value="TFIIS/CRSP70_N_sub"/>
</dbReference>
<evidence type="ECO:0000259" key="7">
    <source>
        <dbReference type="PROSITE" id="PS51319"/>
    </source>
</evidence>
<dbReference type="Pfam" id="PF06881">
    <property type="entry name" value="Elongin_A"/>
    <property type="match status" value="1"/>
</dbReference>
<evidence type="ECO:0000256" key="5">
    <source>
        <dbReference type="SAM" id="MobiDB-lite"/>
    </source>
</evidence>
<dbReference type="AlphaFoldDB" id="A0A7R9LPI8"/>
<dbReference type="PROSITE" id="PS51319">
    <property type="entry name" value="TFIIS_N"/>
    <property type="match status" value="1"/>
</dbReference>
<reference evidence="8" key="1">
    <citation type="submission" date="2020-11" db="EMBL/GenBank/DDBJ databases">
        <authorList>
            <person name="Tran Van P."/>
        </authorList>
    </citation>
    <scope>NUCLEOTIDE SEQUENCE</scope>
</reference>
<evidence type="ECO:0000256" key="2">
    <source>
        <dbReference type="ARBA" id="ARBA00021346"/>
    </source>
</evidence>
<gene>
    <name evidence="8" type="ORF">ONB1V03_LOCUS5246</name>
</gene>
<dbReference type="SUPFAM" id="SSF47676">
    <property type="entry name" value="Conserved domain common to transcription factors TFIIS, elongin A, CRSP70"/>
    <property type="match status" value="1"/>
</dbReference>
<dbReference type="SMART" id="SM00509">
    <property type="entry name" value="TFS2N"/>
    <property type="match status" value="1"/>
</dbReference>
<keyword evidence="9" id="KW-1185">Reference proteome</keyword>
<dbReference type="GO" id="GO:0006368">
    <property type="term" value="P:transcription elongation by RNA polymerase II"/>
    <property type="evidence" value="ECO:0007669"/>
    <property type="project" value="InterPro"/>
</dbReference>
<dbReference type="Gene3D" id="1.20.930.10">
    <property type="entry name" value="Conserved domain common to transcription factors TFIIS, elongin A, CRSP70"/>
    <property type="match status" value="1"/>
</dbReference>
<protein>
    <recommendedName>
        <fullName evidence="2">Elongin-A</fullName>
    </recommendedName>
</protein>
<evidence type="ECO:0000313" key="8">
    <source>
        <dbReference type="EMBL" id="CAD7645505.1"/>
    </source>
</evidence>
<feature type="compositionally biased region" description="Polar residues" evidence="5">
    <location>
        <begin position="482"/>
        <end position="503"/>
    </location>
</feature>
<dbReference type="Pfam" id="PF08711">
    <property type="entry name" value="Med26"/>
    <property type="match status" value="1"/>
</dbReference>
<dbReference type="CDD" id="cd00183">
    <property type="entry name" value="TFIIS_I"/>
    <property type="match status" value="1"/>
</dbReference>
<dbReference type="PANTHER" id="PTHR15141">
    <property type="entry name" value="TRANSCRIPTION ELONGATION FACTOR B POLYPEPTIDE 3"/>
    <property type="match status" value="1"/>
</dbReference>
<feature type="compositionally biased region" description="Basic residues" evidence="5">
    <location>
        <begin position="178"/>
        <end position="188"/>
    </location>
</feature>
<dbReference type="GO" id="GO:0070449">
    <property type="term" value="C:elongin complex"/>
    <property type="evidence" value="ECO:0007669"/>
    <property type="project" value="InterPro"/>
</dbReference>
<comment type="subcellular location">
    <subcellularLocation>
        <location evidence="1 4">Nucleus</location>
    </subcellularLocation>
</comment>
<evidence type="ECO:0000256" key="3">
    <source>
        <dbReference type="ARBA" id="ARBA00023242"/>
    </source>
</evidence>
<dbReference type="InterPro" id="IPR017923">
    <property type="entry name" value="TFIIS_N"/>
</dbReference>
<feature type="region of interest" description="Disordered" evidence="5">
    <location>
        <begin position="480"/>
        <end position="503"/>
    </location>
</feature>
<evidence type="ECO:0000256" key="1">
    <source>
        <dbReference type="ARBA" id="ARBA00004123"/>
    </source>
</evidence>
<accession>A0A7R9LPI8</accession>
<dbReference type="InterPro" id="IPR035441">
    <property type="entry name" value="TFIIS/LEDGF_dom_sf"/>
</dbReference>
<dbReference type="InterPro" id="IPR001810">
    <property type="entry name" value="F-box_dom"/>
</dbReference>
<dbReference type="PROSITE" id="PS50181">
    <property type="entry name" value="FBOX"/>
    <property type="match status" value="1"/>
</dbReference>
<feature type="compositionally biased region" description="Basic and acidic residues" evidence="5">
    <location>
        <begin position="141"/>
        <end position="177"/>
    </location>
</feature>
<feature type="region of interest" description="Disordered" evidence="5">
    <location>
        <begin position="81"/>
        <end position="199"/>
    </location>
</feature>
<feature type="domain" description="F-box" evidence="6">
    <location>
        <begin position="366"/>
        <end position="410"/>
    </location>
</feature>
<feature type="compositionally biased region" description="Acidic residues" evidence="5">
    <location>
        <begin position="113"/>
        <end position="129"/>
    </location>
</feature>
<organism evidence="8">
    <name type="scientific">Oppiella nova</name>
    <dbReference type="NCBI Taxonomy" id="334625"/>
    <lineage>
        <taxon>Eukaryota</taxon>
        <taxon>Metazoa</taxon>
        <taxon>Ecdysozoa</taxon>
        <taxon>Arthropoda</taxon>
        <taxon>Chelicerata</taxon>
        <taxon>Arachnida</taxon>
        <taxon>Acari</taxon>
        <taxon>Acariformes</taxon>
        <taxon>Sarcoptiformes</taxon>
        <taxon>Oribatida</taxon>
        <taxon>Brachypylina</taxon>
        <taxon>Oppioidea</taxon>
        <taxon>Oppiidae</taxon>
        <taxon>Oppiella</taxon>
    </lineage>
</organism>
<dbReference type="InterPro" id="IPR010684">
    <property type="entry name" value="RNA_pol_II_trans_fac_SIII_A"/>
</dbReference>
<evidence type="ECO:0000259" key="6">
    <source>
        <dbReference type="PROSITE" id="PS50181"/>
    </source>
</evidence>
<dbReference type="InterPro" id="IPR051870">
    <property type="entry name" value="Elongin-A_domain"/>
</dbReference>
<proteinExistence type="predicted"/>
<name>A0A7R9LPI8_9ACAR</name>
<evidence type="ECO:0000256" key="4">
    <source>
        <dbReference type="PROSITE-ProRule" id="PRU00649"/>
    </source>
</evidence>
<feature type="domain" description="TFIIS N-terminal" evidence="7">
    <location>
        <begin position="1"/>
        <end position="79"/>
    </location>
</feature>
<dbReference type="OrthoDB" id="21513at2759"/>
<dbReference type="Gene3D" id="6.10.250.3180">
    <property type="match status" value="1"/>
</dbReference>
<evidence type="ECO:0000313" key="9">
    <source>
        <dbReference type="Proteomes" id="UP000728032"/>
    </source>
</evidence>
<dbReference type="EMBL" id="CAJPVJ010002050">
    <property type="protein sequence ID" value="CAG2165708.1"/>
    <property type="molecule type" value="Genomic_DNA"/>
</dbReference>